<dbReference type="KEGG" id="lby:Lbys_0880"/>
<dbReference type="InterPro" id="IPR010982">
    <property type="entry name" value="Lambda_DNA-bd_dom_sf"/>
</dbReference>
<dbReference type="SUPFAM" id="SSF47413">
    <property type="entry name" value="lambda repressor-like DNA-binding domains"/>
    <property type="match status" value="1"/>
</dbReference>
<dbReference type="PROSITE" id="PS50943">
    <property type="entry name" value="HTH_CROC1"/>
    <property type="match status" value="1"/>
</dbReference>
<evidence type="ECO:0000259" key="2">
    <source>
        <dbReference type="PROSITE" id="PS50943"/>
    </source>
</evidence>
<evidence type="ECO:0000313" key="3">
    <source>
        <dbReference type="EMBL" id="ADQ16626.1"/>
    </source>
</evidence>
<dbReference type="InterPro" id="IPR001387">
    <property type="entry name" value="Cro/C1-type_HTH"/>
</dbReference>
<dbReference type="Gene3D" id="1.10.260.40">
    <property type="entry name" value="lambda repressor-like DNA-binding domains"/>
    <property type="match status" value="1"/>
</dbReference>
<dbReference type="PANTHER" id="PTHR46558:SF4">
    <property type="entry name" value="DNA-BIDING PHAGE PROTEIN"/>
    <property type="match status" value="1"/>
</dbReference>
<sequence length="472" mass="54988">MKIDPIRLIFGLKLKQFRLEKGWSLQELSERVNISPSYLNEIEKGKKYPKTEKIVELGRILGKDYNDLVSTDLKTVLGPMGEIMGNKFFTDIPFEFFGINPSDIIGMMVEAPVKFAALINTLIKIGRSYNVSVEKLYFAVLRSYLEIHKNYFPELEEVAENFMPDTEITEAVLKKYLRIEHQISTDLFDPQKKPALAGLRTILLPKKRKLFLNTHLSEKQRLYGLARESGFRHMGIKARPLTSTWVSVHSFDEVFNNFKASYFAAALLVPQQTLVREFRRFLLDSKWNAKRFFQMIDQFPVSEETVFYRLFSILPVHFGLEKLYFLKFQSVDGRPQLIKEIHLVGQHDPQENRNENYCRRWPGISILEEGEERKLKTQISNFEHLGHRYFEISLVKTNADGKKESITLGIEMEETIHSKIAFLEDLKVARKEVGQTCEKCPLFDCRERVAAPSVLYRQRQMNEIQKAIDSLN</sequence>
<dbReference type="SMART" id="SM00530">
    <property type="entry name" value="HTH_XRE"/>
    <property type="match status" value="1"/>
</dbReference>
<dbReference type="HOGENOM" id="CLU_533901_0_0_10"/>
<protein>
    <submittedName>
        <fullName evidence="3">Transcriptional regulator, XRE family</fullName>
    </submittedName>
</protein>
<dbReference type="eggNOG" id="COG3800">
    <property type="taxonomic scope" value="Bacteria"/>
</dbReference>
<dbReference type="Pfam" id="PF01381">
    <property type="entry name" value="HTH_3"/>
    <property type="match status" value="1"/>
</dbReference>
<accession>E4RR31</accession>
<dbReference type="EMBL" id="CP002305">
    <property type="protein sequence ID" value="ADQ16626.1"/>
    <property type="molecule type" value="Genomic_DNA"/>
</dbReference>
<keyword evidence="1" id="KW-0238">DNA-binding</keyword>
<feature type="domain" description="HTH cro/C1-type" evidence="2">
    <location>
        <begin position="14"/>
        <end position="68"/>
    </location>
</feature>
<proteinExistence type="predicted"/>
<gene>
    <name evidence="3" type="ordered locus">Lbys_0880</name>
</gene>
<dbReference type="eggNOG" id="COG1476">
    <property type="taxonomic scope" value="Bacteria"/>
</dbReference>
<dbReference type="AlphaFoldDB" id="E4RR31"/>
<evidence type="ECO:0000313" key="4">
    <source>
        <dbReference type="Proteomes" id="UP000007435"/>
    </source>
</evidence>
<dbReference type="GO" id="GO:0003677">
    <property type="term" value="F:DNA binding"/>
    <property type="evidence" value="ECO:0007669"/>
    <property type="project" value="UniProtKB-KW"/>
</dbReference>
<organism evidence="3 4">
    <name type="scientific">Leadbetterella byssophila (strain DSM 17132 / JCM 16389 / KACC 11308 / NBRC 106382 / 4M15)</name>
    <dbReference type="NCBI Taxonomy" id="649349"/>
    <lineage>
        <taxon>Bacteria</taxon>
        <taxon>Pseudomonadati</taxon>
        <taxon>Bacteroidota</taxon>
        <taxon>Cytophagia</taxon>
        <taxon>Cytophagales</taxon>
        <taxon>Leadbetterellaceae</taxon>
        <taxon>Leadbetterella</taxon>
    </lineage>
</organism>
<dbReference type="OrthoDB" id="833147at2"/>
<keyword evidence="4" id="KW-1185">Reference proteome</keyword>
<dbReference type="RefSeq" id="WP_013407677.1">
    <property type="nucleotide sequence ID" value="NC_014655.1"/>
</dbReference>
<dbReference type="CDD" id="cd00093">
    <property type="entry name" value="HTH_XRE"/>
    <property type="match status" value="1"/>
</dbReference>
<dbReference type="STRING" id="649349.Lbys_0880"/>
<dbReference type="PANTHER" id="PTHR46558">
    <property type="entry name" value="TRACRIPTIONAL REGULATORY PROTEIN-RELATED-RELATED"/>
    <property type="match status" value="1"/>
</dbReference>
<dbReference type="Proteomes" id="UP000007435">
    <property type="component" value="Chromosome"/>
</dbReference>
<reference key="1">
    <citation type="submission" date="2010-11" db="EMBL/GenBank/DDBJ databases">
        <title>The complete genome of Leadbetterella byssophila DSM 17132.</title>
        <authorList>
            <consortium name="US DOE Joint Genome Institute (JGI-PGF)"/>
            <person name="Lucas S."/>
            <person name="Copeland A."/>
            <person name="Lapidus A."/>
            <person name="Glavina del Rio T."/>
            <person name="Dalin E."/>
            <person name="Tice H."/>
            <person name="Bruce D."/>
            <person name="Goodwin L."/>
            <person name="Pitluck S."/>
            <person name="Kyrpides N."/>
            <person name="Mavromatis K."/>
            <person name="Ivanova N."/>
            <person name="Teshima H."/>
            <person name="Brettin T."/>
            <person name="Detter J.C."/>
            <person name="Han C."/>
            <person name="Tapia R."/>
            <person name="Land M."/>
            <person name="Hauser L."/>
            <person name="Markowitz V."/>
            <person name="Cheng J.-F."/>
            <person name="Hugenholtz P."/>
            <person name="Woyke T."/>
            <person name="Wu D."/>
            <person name="Tindall B."/>
            <person name="Pomrenke H.G."/>
            <person name="Brambilla E."/>
            <person name="Klenk H.-P."/>
            <person name="Eisen J.A."/>
        </authorList>
    </citation>
    <scope>NUCLEOTIDE SEQUENCE [LARGE SCALE GENOMIC DNA]</scope>
    <source>
        <strain>DSM 17132</strain>
    </source>
</reference>
<name>E4RR31_LEAB4</name>
<evidence type="ECO:0000256" key="1">
    <source>
        <dbReference type="ARBA" id="ARBA00023125"/>
    </source>
</evidence>
<reference evidence="3 4" key="2">
    <citation type="journal article" date="2011" name="Stand. Genomic Sci.">
        <title>Complete genome sequence of Leadbetterella byssophila type strain (4M15).</title>
        <authorList>
            <person name="Abt B."/>
            <person name="Teshima H."/>
            <person name="Lucas S."/>
            <person name="Lapidus A."/>
            <person name="Del Rio T.G."/>
            <person name="Nolan M."/>
            <person name="Tice H."/>
            <person name="Cheng J.F."/>
            <person name="Pitluck S."/>
            <person name="Liolios K."/>
            <person name="Pagani I."/>
            <person name="Ivanova N."/>
            <person name="Mavromatis K."/>
            <person name="Pati A."/>
            <person name="Tapia R."/>
            <person name="Han C."/>
            <person name="Goodwin L."/>
            <person name="Chen A."/>
            <person name="Palaniappan K."/>
            <person name="Land M."/>
            <person name="Hauser L."/>
            <person name="Chang Y.J."/>
            <person name="Jeffries C.D."/>
            <person name="Rohde M."/>
            <person name="Goker M."/>
            <person name="Tindall B.J."/>
            <person name="Detter J.C."/>
            <person name="Woyke T."/>
            <person name="Bristow J."/>
            <person name="Eisen J.A."/>
            <person name="Markowitz V."/>
            <person name="Hugenholtz P."/>
            <person name="Klenk H.P."/>
            <person name="Kyrpides N.C."/>
        </authorList>
    </citation>
    <scope>NUCLEOTIDE SEQUENCE [LARGE SCALE GENOMIC DNA]</scope>
    <source>
        <strain evidence="4">DSM 17132 / JCM 16389 / KACC 11308 / NBRC 106382 / 4M15</strain>
    </source>
</reference>